<dbReference type="STRING" id="396323.VH98_02040"/>
<dbReference type="PIRSF" id="PIRSF035170">
    <property type="entry name" value="HD_phosphohydro"/>
    <property type="match status" value="1"/>
</dbReference>
<dbReference type="PATRIC" id="fig|1341683.3.peg.1772"/>
<evidence type="ECO:0008006" key="3">
    <source>
        <dbReference type="Google" id="ProtNLM"/>
    </source>
</evidence>
<proteinExistence type="predicted"/>
<organism evidence="1 2">
    <name type="scientific">Acinetobacter brisouii CIP 110357</name>
    <dbReference type="NCBI Taxonomy" id="1341683"/>
    <lineage>
        <taxon>Bacteria</taxon>
        <taxon>Pseudomonadati</taxon>
        <taxon>Pseudomonadota</taxon>
        <taxon>Gammaproteobacteria</taxon>
        <taxon>Moraxellales</taxon>
        <taxon>Moraxellaceae</taxon>
        <taxon>Acinetobacter</taxon>
    </lineage>
</organism>
<accession>V2URN1</accession>
<dbReference type="AlphaFoldDB" id="V2URN1"/>
<gene>
    <name evidence="1" type="ORF">P255_01785</name>
</gene>
<protein>
    <recommendedName>
        <fullName evidence="3">Metal-dependent hydrolase</fullName>
    </recommendedName>
</protein>
<sequence length="209" mass="24812">MTFQQQFSQAWRKLFAQFAPEHWSVQQHEQCLEKLLHAYQESQRAYHQVQHIVECLALFENVQSQIEDGFALQLAIFFHDVVYQPRSVSNEQDSALWMRQQVADALPKAQLDKIATWILATQQHAVASESDLAYLLDIDLAILGSAVMRFAEYQQQIRQEYIWVDELIYQEKRKQVLRQFYLTQPLYQTRYFQQHYEQQAKNNLLQALG</sequence>
<dbReference type="HOGENOM" id="CLU_051795_2_0_6"/>
<keyword evidence="2" id="KW-1185">Reference proteome</keyword>
<dbReference type="PANTHER" id="PTHR21174:SF0">
    <property type="entry name" value="HD PHOSPHOHYDROLASE FAMILY PROTEIN-RELATED"/>
    <property type="match status" value="1"/>
</dbReference>
<dbReference type="SUPFAM" id="SSF109604">
    <property type="entry name" value="HD-domain/PDEase-like"/>
    <property type="match status" value="1"/>
</dbReference>
<evidence type="ECO:0000313" key="1">
    <source>
        <dbReference type="EMBL" id="ESK51275.1"/>
    </source>
</evidence>
<dbReference type="RefSeq" id="WP_004900202.1">
    <property type="nucleotide sequence ID" value="NZ_BBTI01000002.1"/>
</dbReference>
<dbReference type="PANTHER" id="PTHR21174">
    <property type="match status" value="1"/>
</dbReference>
<dbReference type="InterPro" id="IPR009218">
    <property type="entry name" value="HD_phosphohydro"/>
</dbReference>
<dbReference type="EMBL" id="AYEU01000006">
    <property type="protein sequence ID" value="ESK51275.1"/>
    <property type="molecule type" value="Genomic_DNA"/>
</dbReference>
<evidence type="ECO:0000313" key="2">
    <source>
        <dbReference type="Proteomes" id="UP000018418"/>
    </source>
</evidence>
<reference evidence="1 2" key="1">
    <citation type="submission" date="2013-10" db="EMBL/GenBank/DDBJ databases">
        <title>The Genome Sequence of Acinetobacter brisouii CIP 110357.</title>
        <authorList>
            <consortium name="The Broad Institute Genomics Platform"/>
            <consortium name="The Broad Institute Genome Sequencing Center for Infectious Disease"/>
            <person name="Cerqueira G."/>
            <person name="Feldgarden M."/>
            <person name="Courvalin P."/>
            <person name="Grillot-Courvalin C."/>
            <person name="Clermont D."/>
            <person name="Rocha E."/>
            <person name="Yoon E.-J."/>
            <person name="Nemec A."/>
            <person name="Young S.K."/>
            <person name="Zeng Q."/>
            <person name="Gargeya S."/>
            <person name="Fitzgerald M."/>
            <person name="Abouelleil A."/>
            <person name="Alvarado L."/>
            <person name="Berlin A.M."/>
            <person name="Chapman S.B."/>
            <person name="Gainer-Dewar J."/>
            <person name="Goldberg J."/>
            <person name="Gnerre S."/>
            <person name="Griggs A."/>
            <person name="Gujja S."/>
            <person name="Hansen M."/>
            <person name="Howarth C."/>
            <person name="Imamovic A."/>
            <person name="Ireland A."/>
            <person name="Larimer J."/>
            <person name="McCowan C."/>
            <person name="Murphy C."/>
            <person name="Pearson M."/>
            <person name="Poon T.W."/>
            <person name="Priest M."/>
            <person name="Roberts A."/>
            <person name="Saif S."/>
            <person name="Shea T."/>
            <person name="Sykes S."/>
            <person name="Wortman J."/>
            <person name="Nusbaum C."/>
            <person name="Birren B."/>
        </authorList>
    </citation>
    <scope>NUCLEOTIDE SEQUENCE [LARGE SCALE GENOMIC DNA]</scope>
    <source>
        <strain evidence="1 2">CIP 110357</strain>
    </source>
</reference>
<name>V2URN1_9GAMM</name>
<comment type="caution">
    <text evidence="1">The sequence shown here is derived from an EMBL/GenBank/DDBJ whole genome shotgun (WGS) entry which is preliminary data.</text>
</comment>
<dbReference type="Proteomes" id="UP000018418">
    <property type="component" value="Unassembled WGS sequence"/>
</dbReference>